<dbReference type="Proteomes" id="UP000190285">
    <property type="component" value="Unassembled WGS sequence"/>
</dbReference>
<organism evidence="3 4">
    <name type="scientific">Maledivibacter halophilus</name>
    <dbReference type="NCBI Taxonomy" id="36842"/>
    <lineage>
        <taxon>Bacteria</taxon>
        <taxon>Bacillati</taxon>
        <taxon>Bacillota</taxon>
        <taxon>Clostridia</taxon>
        <taxon>Peptostreptococcales</taxon>
        <taxon>Caminicellaceae</taxon>
        <taxon>Maledivibacter</taxon>
    </lineage>
</organism>
<name>A0A1T5MTP9_9FIRM</name>
<proteinExistence type="predicted"/>
<dbReference type="InterPro" id="IPR036291">
    <property type="entry name" value="NAD(P)-bd_dom_sf"/>
</dbReference>
<reference evidence="3 4" key="1">
    <citation type="submission" date="2017-02" db="EMBL/GenBank/DDBJ databases">
        <authorList>
            <person name="Peterson S.W."/>
        </authorList>
    </citation>
    <scope>NUCLEOTIDE SEQUENCE [LARGE SCALE GENOMIC DNA]</scope>
    <source>
        <strain evidence="3 4">M1</strain>
    </source>
</reference>
<dbReference type="InterPro" id="IPR013149">
    <property type="entry name" value="ADH-like_C"/>
</dbReference>
<keyword evidence="1" id="KW-0560">Oxidoreductase</keyword>
<keyword evidence="4" id="KW-1185">Reference proteome</keyword>
<dbReference type="Gene3D" id="3.40.50.720">
    <property type="entry name" value="NAD(P)-binding Rossmann-like Domain"/>
    <property type="match status" value="1"/>
</dbReference>
<dbReference type="PANTHER" id="PTHR43401:SF2">
    <property type="entry name" value="L-THREONINE 3-DEHYDROGENASE"/>
    <property type="match status" value="1"/>
</dbReference>
<dbReference type="EMBL" id="FUZT01000025">
    <property type="protein sequence ID" value="SKC91581.1"/>
    <property type="molecule type" value="Genomic_DNA"/>
</dbReference>
<evidence type="ECO:0000256" key="1">
    <source>
        <dbReference type="ARBA" id="ARBA00023002"/>
    </source>
</evidence>
<gene>
    <name evidence="3" type="ORF">SAMN02194393_05347</name>
</gene>
<sequence length="125" mass="14162">MLKKTVEEINKITNGEMADVVFEATGNPRTVEICINSLRKNGRLVLIGILHEPVTADLSKIVRHELNVKGSICYTWEDYEKSIELVSKGKVKVEPMISHRFKLKDIDKGLEAIHKKQAIKVILKP</sequence>
<feature type="domain" description="Alcohol dehydrogenase-like C-terminal" evidence="2">
    <location>
        <begin position="5"/>
        <end position="87"/>
    </location>
</feature>
<dbReference type="InterPro" id="IPR050129">
    <property type="entry name" value="Zn_alcohol_dh"/>
</dbReference>
<dbReference type="AlphaFoldDB" id="A0A1T5MTP9"/>
<dbReference type="Gene3D" id="3.90.180.10">
    <property type="entry name" value="Medium-chain alcohol dehydrogenases, catalytic domain"/>
    <property type="match status" value="1"/>
</dbReference>
<dbReference type="RefSeq" id="WP_079495912.1">
    <property type="nucleotide sequence ID" value="NZ_FUZT01000025.1"/>
</dbReference>
<dbReference type="PANTHER" id="PTHR43401">
    <property type="entry name" value="L-THREONINE 3-DEHYDROGENASE"/>
    <property type="match status" value="1"/>
</dbReference>
<dbReference type="SUPFAM" id="SSF51735">
    <property type="entry name" value="NAD(P)-binding Rossmann-fold domains"/>
    <property type="match status" value="1"/>
</dbReference>
<dbReference type="Pfam" id="PF00107">
    <property type="entry name" value="ADH_zinc_N"/>
    <property type="match status" value="1"/>
</dbReference>
<protein>
    <submittedName>
        <fullName evidence="3">Threonine dehydrogenase and related Zn-dependent dehydrogenases</fullName>
    </submittedName>
</protein>
<evidence type="ECO:0000259" key="2">
    <source>
        <dbReference type="Pfam" id="PF00107"/>
    </source>
</evidence>
<accession>A0A1T5MTP9</accession>
<evidence type="ECO:0000313" key="3">
    <source>
        <dbReference type="EMBL" id="SKC91581.1"/>
    </source>
</evidence>
<dbReference type="OrthoDB" id="9769198at2"/>
<evidence type="ECO:0000313" key="4">
    <source>
        <dbReference type="Proteomes" id="UP000190285"/>
    </source>
</evidence>
<dbReference type="STRING" id="36842.SAMN02194393_05347"/>
<dbReference type="GO" id="GO:0016491">
    <property type="term" value="F:oxidoreductase activity"/>
    <property type="evidence" value="ECO:0007669"/>
    <property type="project" value="UniProtKB-KW"/>
</dbReference>